<dbReference type="Proteomes" id="UP001211894">
    <property type="component" value="Unassembled WGS sequence"/>
</dbReference>
<evidence type="ECO:0000259" key="1">
    <source>
        <dbReference type="Pfam" id="PF12674"/>
    </source>
</evidence>
<feature type="domain" description="Putative zinc ribbon" evidence="1">
    <location>
        <begin position="5"/>
        <end position="83"/>
    </location>
</feature>
<evidence type="ECO:0000313" key="3">
    <source>
        <dbReference type="Proteomes" id="UP001211894"/>
    </source>
</evidence>
<reference evidence="2 3" key="1">
    <citation type="submission" date="2023-01" db="EMBL/GenBank/DDBJ databases">
        <title>Bacillus changyiensis sp. nov., isolated from a coastal deposit.</title>
        <authorList>
            <person name="Xiao G."/>
            <person name="Lai Q."/>
            <person name="Hu Z."/>
            <person name="Shao Z."/>
        </authorList>
    </citation>
    <scope>NUCLEOTIDE SEQUENCE [LARGE SCALE GENOMIC DNA]</scope>
    <source>
        <strain evidence="2 3">CLL-7-23</strain>
    </source>
</reference>
<comment type="caution">
    <text evidence="2">The sequence shown here is derived from an EMBL/GenBank/DDBJ whole genome shotgun (WGS) entry which is preliminary data.</text>
</comment>
<evidence type="ECO:0000313" key="2">
    <source>
        <dbReference type="EMBL" id="MDA7027841.1"/>
    </source>
</evidence>
<organism evidence="2 3">
    <name type="scientific">Bacillus changyiensis</name>
    <dbReference type="NCBI Taxonomy" id="3004103"/>
    <lineage>
        <taxon>Bacteria</taxon>
        <taxon>Bacillati</taxon>
        <taxon>Bacillota</taxon>
        <taxon>Bacilli</taxon>
        <taxon>Bacillales</taxon>
        <taxon>Bacillaceae</taxon>
        <taxon>Bacillus</taxon>
    </lineage>
</organism>
<name>A0ABT4X6C5_9BACI</name>
<dbReference type="EMBL" id="JAQKAB010000010">
    <property type="protein sequence ID" value="MDA7027841.1"/>
    <property type="molecule type" value="Genomic_DNA"/>
</dbReference>
<gene>
    <name evidence="2" type="ORF">PJ311_14775</name>
</gene>
<proteinExistence type="predicted"/>
<dbReference type="RefSeq" id="WP_271341663.1">
    <property type="nucleotide sequence ID" value="NZ_JAQKAB010000010.1"/>
</dbReference>
<dbReference type="Pfam" id="PF12674">
    <property type="entry name" value="Zn_ribbon_2"/>
    <property type="match status" value="1"/>
</dbReference>
<sequence>MNQLFCQSCGMPMNEELFGTEADGSKNHEYCLYCYEKGAFKQPEATLEDMINLCVPYVKEAGKSETEARTLLESTLPHLKRWNSAEKTEGQTK</sequence>
<keyword evidence="3" id="KW-1185">Reference proteome</keyword>
<dbReference type="InterPro" id="IPR025868">
    <property type="entry name" value="Zn_ribbon_dom_put"/>
</dbReference>
<accession>A0ABT4X6C5</accession>
<protein>
    <submittedName>
        <fullName evidence="2">Zinc ribbon domain-containing protein</fullName>
    </submittedName>
</protein>